<reference evidence="1" key="2">
    <citation type="journal article" date="2015" name="Data Brief">
        <title>Shoot transcriptome of the giant reed, Arundo donax.</title>
        <authorList>
            <person name="Barrero R.A."/>
            <person name="Guerrero F.D."/>
            <person name="Moolhuijzen P."/>
            <person name="Goolsby J.A."/>
            <person name="Tidwell J."/>
            <person name="Bellgard S.E."/>
            <person name="Bellgard M.I."/>
        </authorList>
    </citation>
    <scope>NUCLEOTIDE SEQUENCE</scope>
    <source>
        <tissue evidence="1">Shoot tissue taken approximately 20 cm above the soil surface</tissue>
    </source>
</reference>
<protein>
    <submittedName>
        <fullName evidence="1">Uncharacterized protein</fullName>
    </submittedName>
</protein>
<dbReference type="AlphaFoldDB" id="A0A0A8YYC4"/>
<reference evidence="1" key="1">
    <citation type="submission" date="2014-09" db="EMBL/GenBank/DDBJ databases">
        <authorList>
            <person name="Magalhaes I.L.F."/>
            <person name="Oliveira U."/>
            <person name="Santos F.R."/>
            <person name="Vidigal T.H.D.A."/>
            <person name="Brescovit A.D."/>
            <person name="Santos A.J."/>
        </authorList>
    </citation>
    <scope>NUCLEOTIDE SEQUENCE</scope>
    <source>
        <tissue evidence="1">Shoot tissue taken approximately 20 cm above the soil surface</tissue>
    </source>
</reference>
<organism evidence="1">
    <name type="scientific">Arundo donax</name>
    <name type="common">Giant reed</name>
    <name type="synonym">Donax arundinaceus</name>
    <dbReference type="NCBI Taxonomy" id="35708"/>
    <lineage>
        <taxon>Eukaryota</taxon>
        <taxon>Viridiplantae</taxon>
        <taxon>Streptophyta</taxon>
        <taxon>Embryophyta</taxon>
        <taxon>Tracheophyta</taxon>
        <taxon>Spermatophyta</taxon>
        <taxon>Magnoliopsida</taxon>
        <taxon>Liliopsida</taxon>
        <taxon>Poales</taxon>
        <taxon>Poaceae</taxon>
        <taxon>PACMAD clade</taxon>
        <taxon>Arundinoideae</taxon>
        <taxon>Arundineae</taxon>
        <taxon>Arundo</taxon>
    </lineage>
</organism>
<proteinExistence type="predicted"/>
<accession>A0A0A8YYC4</accession>
<name>A0A0A8YYC4_ARUDO</name>
<dbReference type="EMBL" id="GBRH01267452">
    <property type="protein sequence ID" value="JAD30443.1"/>
    <property type="molecule type" value="Transcribed_RNA"/>
</dbReference>
<sequence>MVMPIFLLQFLSSDSVKIVCLLS</sequence>
<evidence type="ECO:0000313" key="1">
    <source>
        <dbReference type="EMBL" id="JAD30443.1"/>
    </source>
</evidence>